<accession>A0A1I7KIV3</accession>
<dbReference type="SUPFAM" id="SSF52266">
    <property type="entry name" value="SGNH hydrolase"/>
    <property type="match status" value="1"/>
</dbReference>
<reference evidence="4" key="1">
    <citation type="submission" date="2016-10" db="EMBL/GenBank/DDBJ databases">
        <authorList>
            <person name="Varghese N."/>
        </authorList>
    </citation>
    <scope>NUCLEOTIDE SEQUENCE [LARGE SCALE GENOMIC DNA]</scope>
    <source>
        <strain evidence="4">DSM 18820</strain>
    </source>
</reference>
<dbReference type="SUPFAM" id="SSF49265">
    <property type="entry name" value="Fibronectin type III"/>
    <property type="match status" value="1"/>
</dbReference>
<gene>
    <name evidence="3" type="ORF">SAMN04487941_3795</name>
</gene>
<dbReference type="InterPro" id="IPR013783">
    <property type="entry name" value="Ig-like_fold"/>
</dbReference>
<dbReference type="InterPro" id="IPR036514">
    <property type="entry name" value="SGNH_hydro_sf"/>
</dbReference>
<dbReference type="Pfam" id="PF00657">
    <property type="entry name" value="Lipase_GDSL"/>
    <property type="match status" value="1"/>
</dbReference>
<dbReference type="AlphaFoldDB" id="A0A1I7KIV3"/>
<proteinExistence type="predicted"/>
<feature type="signal peptide" evidence="1">
    <location>
        <begin position="1"/>
        <end position="28"/>
    </location>
</feature>
<sequence>MRAFMPSPLRQAFLFIFFFAASVANALAAVPSAKHVFTMSPSPVAFASGVYDEGFKSVYMEKELLPDFSVVQETQLNSFEAPQEITARASFVKAIVVRWQPVQGANNYIIEKSTSGTEGSFFILTTVSGNQSSYKETDLGLSQTVHYRIKAVAADGSESLYSSVVSATTNPDEIIRIMPLGDSNTQGNIVPDKSRQVAYRKALYDNLAEAQIKFRFVGSEKSGEALLGTDTTKTSHAGFGGARNQDIVLLLRNGEFPFYGNINDMRGPGGNIPYLDRYHPDIVLLHIGTNPNNASSNAVEDLARILDEIDAYETAAGKEVTVVLPKVILTLDKESTHEAYLKTYNLKVRSLAEERILAGDQIILADMEKGAGIDYRKTSDGGDMADNLHPNPTGYAKMAQVWYDAIAPISVLPVEFISFDATHAQGRVLLKWSTASEDNNSHFEVERMQEGQAFRRVGTVAGAGNSQLRRRYTFQDATAPAGTLYYRLKQVDHDGTYEYSKVVAIQHGRTGEIPSILYPNPSSGEGAVQLNAGGFSPEASVGITLFDAFGRRLQAQSEKAGATGQIHTSVQLPPSLAKGLYIIQIASATRIERLKLLIK</sequence>
<evidence type="ECO:0000313" key="3">
    <source>
        <dbReference type="EMBL" id="SFU97383.1"/>
    </source>
</evidence>
<dbReference type="InterPro" id="IPR051532">
    <property type="entry name" value="Ester_Hydrolysis_Enzymes"/>
</dbReference>
<dbReference type="Gene3D" id="2.60.40.10">
    <property type="entry name" value="Immunoglobulins"/>
    <property type="match status" value="2"/>
</dbReference>
<dbReference type="STRING" id="388950.GCA_001611675_03131"/>
<dbReference type="GO" id="GO:0004622">
    <property type="term" value="F:phosphatidylcholine lysophospholipase activity"/>
    <property type="evidence" value="ECO:0007669"/>
    <property type="project" value="TreeGrafter"/>
</dbReference>
<dbReference type="PROSITE" id="PS50853">
    <property type="entry name" value="FN3"/>
    <property type="match status" value="1"/>
</dbReference>
<dbReference type="Gene3D" id="3.40.50.1110">
    <property type="entry name" value="SGNH hydrolase"/>
    <property type="match status" value="1"/>
</dbReference>
<feature type="chain" id="PRO_5010374857" evidence="1">
    <location>
        <begin position="29"/>
        <end position="599"/>
    </location>
</feature>
<dbReference type="NCBIfam" id="TIGR04183">
    <property type="entry name" value="Por_Secre_tail"/>
    <property type="match status" value="1"/>
</dbReference>
<dbReference type="InterPro" id="IPR003961">
    <property type="entry name" value="FN3_dom"/>
</dbReference>
<evidence type="ECO:0000259" key="2">
    <source>
        <dbReference type="PROSITE" id="PS50853"/>
    </source>
</evidence>
<keyword evidence="4" id="KW-1185">Reference proteome</keyword>
<evidence type="ECO:0000256" key="1">
    <source>
        <dbReference type="SAM" id="SignalP"/>
    </source>
</evidence>
<dbReference type="InterPro" id="IPR036116">
    <property type="entry name" value="FN3_sf"/>
</dbReference>
<dbReference type="EMBL" id="FPCA01000005">
    <property type="protein sequence ID" value="SFU97383.1"/>
    <property type="molecule type" value="Genomic_DNA"/>
</dbReference>
<dbReference type="PANTHER" id="PTHR30383:SF5">
    <property type="entry name" value="SGNH HYDROLASE-TYPE ESTERASE DOMAIN-CONTAINING PROTEIN"/>
    <property type="match status" value="1"/>
</dbReference>
<dbReference type="InterPro" id="IPR026444">
    <property type="entry name" value="Secre_tail"/>
</dbReference>
<name>A0A1I7KIV3_9BACT</name>
<dbReference type="Proteomes" id="UP000182491">
    <property type="component" value="Unassembled WGS sequence"/>
</dbReference>
<organism evidence="3 4">
    <name type="scientific">Pontibacter akesuensis</name>
    <dbReference type="NCBI Taxonomy" id="388950"/>
    <lineage>
        <taxon>Bacteria</taxon>
        <taxon>Pseudomonadati</taxon>
        <taxon>Bacteroidota</taxon>
        <taxon>Cytophagia</taxon>
        <taxon>Cytophagales</taxon>
        <taxon>Hymenobacteraceae</taxon>
        <taxon>Pontibacter</taxon>
    </lineage>
</organism>
<dbReference type="PANTHER" id="PTHR30383">
    <property type="entry name" value="THIOESTERASE 1/PROTEASE 1/LYSOPHOSPHOLIPASE L1"/>
    <property type="match status" value="1"/>
</dbReference>
<dbReference type="CDD" id="cd00063">
    <property type="entry name" value="FN3"/>
    <property type="match status" value="1"/>
</dbReference>
<dbReference type="InterPro" id="IPR001087">
    <property type="entry name" value="GDSL"/>
</dbReference>
<feature type="domain" description="Fibronectin type-III" evidence="2">
    <location>
        <begin position="81"/>
        <end position="172"/>
    </location>
</feature>
<evidence type="ECO:0000313" key="4">
    <source>
        <dbReference type="Proteomes" id="UP000182491"/>
    </source>
</evidence>
<keyword evidence="1" id="KW-0732">Signal</keyword>
<protein>
    <submittedName>
        <fullName evidence="3">Por secretion system C-terminal sorting domain-containing protein</fullName>
    </submittedName>
</protein>